<dbReference type="Pfam" id="PF02720">
    <property type="entry name" value="DUF222"/>
    <property type="match status" value="1"/>
</dbReference>
<organism evidence="2 3">
    <name type="scientific">Mycolicibacterium parafortuitum</name>
    <name type="common">Mycobacterium parafortuitum</name>
    <dbReference type="NCBI Taxonomy" id="39692"/>
    <lineage>
        <taxon>Bacteria</taxon>
        <taxon>Bacillati</taxon>
        <taxon>Actinomycetota</taxon>
        <taxon>Actinomycetes</taxon>
        <taxon>Mycobacteriales</taxon>
        <taxon>Mycobacteriaceae</taxon>
        <taxon>Mycolicibacterium</taxon>
    </lineage>
</organism>
<name>A0A7I7U1H3_MYCPF</name>
<accession>A0A7I7U1H3</accession>
<feature type="domain" description="DUF222" evidence="1">
    <location>
        <begin position="46"/>
        <end position="105"/>
    </location>
</feature>
<dbReference type="InterPro" id="IPR003870">
    <property type="entry name" value="DUF222"/>
</dbReference>
<evidence type="ECO:0000259" key="1">
    <source>
        <dbReference type="Pfam" id="PF02720"/>
    </source>
</evidence>
<evidence type="ECO:0000313" key="3">
    <source>
        <dbReference type="Proteomes" id="UP000466554"/>
    </source>
</evidence>
<evidence type="ECO:0000313" key="2">
    <source>
        <dbReference type="EMBL" id="BBY74775.1"/>
    </source>
</evidence>
<dbReference type="Proteomes" id="UP000466554">
    <property type="component" value="Chromosome"/>
</dbReference>
<proteinExistence type="predicted"/>
<dbReference type="AlphaFoldDB" id="A0A7I7U1H3"/>
<gene>
    <name evidence="2" type="ORF">MPRF_16740</name>
</gene>
<dbReference type="EMBL" id="AP022598">
    <property type="protein sequence ID" value="BBY74775.1"/>
    <property type="molecule type" value="Genomic_DNA"/>
</dbReference>
<reference evidence="2 3" key="1">
    <citation type="journal article" date="2019" name="Emerg. Microbes Infect.">
        <title>Comprehensive subspecies identification of 175 nontuberculous mycobacteria species based on 7547 genomic profiles.</title>
        <authorList>
            <person name="Matsumoto Y."/>
            <person name="Kinjo T."/>
            <person name="Motooka D."/>
            <person name="Nabeya D."/>
            <person name="Jung N."/>
            <person name="Uechi K."/>
            <person name="Horii T."/>
            <person name="Iida T."/>
            <person name="Fujita J."/>
            <person name="Nakamura S."/>
        </authorList>
    </citation>
    <scope>NUCLEOTIDE SEQUENCE [LARGE SCALE GENOMIC DNA]</scope>
    <source>
        <strain evidence="2 3">JCM 6367</strain>
    </source>
</reference>
<sequence>MSDPAPTLSNMSSKKEVAAALDAVDRAHRALAALPFQTLQPVDQRALLVRLDAVTKQLAVTQRRLLARMVSAPPPVELAGAPWADVLARRLRISVGEAQRRIAEAGAPIDS</sequence>
<protein>
    <recommendedName>
        <fullName evidence="1">DUF222 domain-containing protein</fullName>
    </recommendedName>
</protein>